<organism evidence="6 7">
    <name type="scientific">Cordyceps fumosorosea (strain ARSEF 2679)</name>
    <name type="common">Isaria fumosorosea</name>
    <dbReference type="NCBI Taxonomy" id="1081104"/>
    <lineage>
        <taxon>Eukaryota</taxon>
        <taxon>Fungi</taxon>
        <taxon>Dikarya</taxon>
        <taxon>Ascomycota</taxon>
        <taxon>Pezizomycotina</taxon>
        <taxon>Sordariomycetes</taxon>
        <taxon>Hypocreomycetidae</taxon>
        <taxon>Hypocreales</taxon>
        <taxon>Cordycipitaceae</taxon>
        <taxon>Cordyceps</taxon>
    </lineage>
</organism>
<dbReference type="RefSeq" id="XP_018705639.1">
    <property type="nucleotide sequence ID" value="XM_018847432.1"/>
</dbReference>
<keyword evidence="4" id="KW-0560">Oxidoreductase</keyword>
<dbReference type="AlphaFoldDB" id="A0A167ZLA9"/>
<dbReference type="OrthoDB" id="2151789at2759"/>
<dbReference type="STRING" id="1081104.A0A167ZLA9"/>
<dbReference type="InterPro" id="IPR050416">
    <property type="entry name" value="FAD-linked_Oxidoreductase"/>
</dbReference>
<sequence>MSASASDFQGRVHIKSNDPGFTVWDQKQAEAVYACRVQPKNAKEVSSIIKILVRTRCKFAVKGGGHARFPNDSVSVGGVTVDLGLLNRTEVAADRSTARIGGGSLSHEAFTALEPYGLAFVGGRVGQVGVGGFTLGGGSSVFASKYGWALDNVLGYEIVLANATIVQVTYESHPDLYFAVRGGGNNFGIVTSFNVSVFPLGAVYTGSRRFGESQNSRVLAAAEEIFRVQDTQDPNVVLEYRYTYSSQDGWGLETTQRYGQALSRPPVYDALNSIPAQGHLVGGISSLADNTQLSESLGTTRYDRVPASASASLIFHADTHHRNLFATLTHYPSTLVGEQGLLILKDLTQRKNLTCLNPQLITYSIPTAAIERSKIRGGNALGLGNVQGHLVVNLLALSWNNRALDQEAYDYADQFIADFRQAAEHAKVFHPFIYLNYANKGQDPFASYGKKNHQRLLKIQKDVDPGGVFTSEGLWSGFFKLS</sequence>
<evidence type="ECO:0000256" key="2">
    <source>
        <dbReference type="ARBA" id="ARBA00022630"/>
    </source>
</evidence>
<dbReference type="EMBL" id="AZHB01000007">
    <property type="protein sequence ID" value="OAA67650.1"/>
    <property type="molecule type" value="Genomic_DNA"/>
</dbReference>
<dbReference type="PROSITE" id="PS51387">
    <property type="entry name" value="FAD_PCMH"/>
    <property type="match status" value="1"/>
</dbReference>
<name>A0A167ZLA9_CORFA</name>
<keyword evidence="7" id="KW-1185">Reference proteome</keyword>
<dbReference type="Gene3D" id="3.30.465.10">
    <property type="match status" value="1"/>
</dbReference>
<evidence type="ECO:0000256" key="3">
    <source>
        <dbReference type="ARBA" id="ARBA00022827"/>
    </source>
</evidence>
<dbReference type="InterPro" id="IPR036318">
    <property type="entry name" value="FAD-bd_PCMH-like_sf"/>
</dbReference>
<evidence type="ECO:0000313" key="6">
    <source>
        <dbReference type="EMBL" id="OAA67650.1"/>
    </source>
</evidence>
<keyword evidence="2" id="KW-0285">Flavoprotein</keyword>
<feature type="domain" description="FAD-binding PCMH-type" evidence="5">
    <location>
        <begin position="29"/>
        <end position="200"/>
    </location>
</feature>
<keyword evidence="3" id="KW-0274">FAD</keyword>
<dbReference type="SUPFAM" id="SSF56176">
    <property type="entry name" value="FAD-binding/transporter-associated domain-like"/>
    <property type="match status" value="1"/>
</dbReference>
<evidence type="ECO:0000256" key="4">
    <source>
        <dbReference type="ARBA" id="ARBA00023002"/>
    </source>
</evidence>
<dbReference type="InterPro" id="IPR016169">
    <property type="entry name" value="FAD-bd_PCMH_sub2"/>
</dbReference>
<comment type="similarity">
    <text evidence="1">Belongs to the oxygen-dependent FAD-linked oxidoreductase family.</text>
</comment>
<evidence type="ECO:0000259" key="5">
    <source>
        <dbReference type="PROSITE" id="PS51387"/>
    </source>
</evidence>
<dbReference type="InterPro" id="IPR006094">
    <property type="entry name" value="Oxid_FAD_bind_N"/>
</dbReference>
<proteinExistence type="inferred from homology"/>
<comment type="caution">
    <text evidence="6">The sequence shown here is derived from an EMBL/GenBank/DDBJ whole genome shotgun (WGS) entry which is preliminary data.</text>
</comment>
<gene>
    <name evidence="6" type="ORF">ISF_03826</name>
</gene>
<dbReference type="InterPro" id="IPR016166">
    <property type="entry name" value="FAD-bd_PCMH"/>
</dbReference>
<dbReference type="PANTHER" id="PTHR42973:SF53">
    <property type="entry name" value="FAD-BINDING PCMH-TYPE DOMAIN-CONTAINING PROTEIN-RELATED"/>
    <property type="match status" value="1"/>
</dbReference>
<dbReference type="Pfam" id="PF01565">
    <property type="entry name" value="FAD_binding_4"/>
    <property type="match status" value="1"/>
</dbReference>
<dbReference type="Proteomes" id="UP000076744">
    <property type="component" value="Unassembled WGS sequence"/>
</dbReference>
<evidence type="ECO:0000256" key="1">
    <source>
        <dbReference type="ARBA" id="ARBA00005466"/>
    </source>
</evidence>
<evidence type="ECO:0000313" key="7">
    <source>
        <dbReference type="Proteomes" id="UP000076744"/>
    </source>
</evidence>
<protein>
    <submittedName>
        <fullName evidence="6">FAD-binding, type 2</fullName>
    </submittedName>
</protein>
<dbReference type="GeneID" id="30020118"/>
<accession>A0A167ZLA9</accession>
<reference evidence="6 7" key="1">
    <citation type="journal article" date="2016" name="Genome Biol. Evol.">
        <title>Divergent and convergent evolution of fungal pathogenicity.</title>
        <authorList>
            <person name="Shang Y."/>
            <person name="Xiao G."/>
            <person name="Zheng P."/>
            <person name="Cen K."/>
            <person name="Zhan S."/>
            <person name="Wang C."/>
        </authorList>
    </citation>
    <scope>NUCLEOTIDE SEQUENCE [LARGE SCALE GENOMIC DNA]</scope>
    <source>
        <strain evidence="6 7">ARSEF 2679</strain>
    </source>
</reference>
<dbReference type="GO" id="GO:0071949">
    <property type="term" value="F:FAD binding"/>
    <property type="evidence" value="ECO:0007669"/>
    <property type="project" value="InterPro"/>
</dbReference>
<dbReference type="GO" id="GO:0016491">
    <property type="term" value="F:oxidoreductase activity"/>
    <property type="evidence" value="ECO:0007669"/>
    <property type="project" value="UniProtKB-KW"/>
</dbReference>
<dbReference type="PANTHER" id="PTHR42973">
    <property type="entry name" value="BINDING OXIDOREDUCTASE, PUTATIVE (AFU_ORTHOLOGUE AFUA_1G17690)-RELATED"/>
    <property type="match status" value="1"/>
</dbReference>